<evidence type="ECO:0000313" key="4">
    <source>
        <dbReference type="Proteomes" id="UP000001887"/>
    </source>
</evidence>
<evidence type="ECO:0000313" key="3">
    <source>
        <dbReference type="EMBL" id="ADB16955.1"/>
    </source>
</evidence>
<name>D2R3K1_PIRSD</name>
<dbReference type="SUPFAM" id="SSF54427">
    <property type="entry name" value="NTF2-like"/>
    <property type="match status" value="1"/>
</dbReference>
<dbReference type="HOGENOM" id="CLU_062216_0_0_0"/>
<dbReference type="NCBIfam" id="TIGR02246">
    <property type="entry name" value="SgcJ/EcaC family oxidoreductase"/>
    <property type="match status" value="1"/>
</dbReference>
<dbReference type="eggNOG" id="COG4319">
    <property type="taxonomic scope" value="Bacteria"/>
</dbReference>
<dbReference type="AlphaFoldDB" id="D2R3K1"/>
<dbReference type="Gene3D" id="3.10.450.50">
    <property type="match status" value="1"/>
</dbReference>
<feature type="chain" id="PRO_5003036034" description="DUF4440 domain-containing protein" evidence="1">
    <location>
        <begin position="23"/>
        <end position="311"/>
    </location>
</feature>
<evidence type="ECO:0000259" key="2">
    <source>
        <dbReference type="Pfam" id="PF14534"/>
    </source>
</evidence>
<proteinExistence type="predicted"/>
<dbReference type="InterPro" id="IPR011944">
    <property type="entry name" value="Steroid_delta5-4_isomerase"/>
</dbReference>
<dbReference type="InterPro" id="IPR032710">
    <property type="entry name" value="NTF2-like_dom_sf"/>
</dbReference>
<gene>
    <name evidence="3" type="ordered locus">Psta_2285</name>
</gene>
<accession>D2R3K1</accession>
<protein>
    <recommendedName>
        <fullName evidence="2">DUF4440 domain-containing protein</fullName>
    </recommendedName>
</protein>
<dbReference type="OrthoDB" id="263788at2"/>
<feature type="domain" description="DUF4440" evidence="2">
    <location>
        <begin position="52"/>
        <end position="153"/>
    </location>
</feature>
<feature type="signal peptide" evidence="1">
    <location>
        <begin position="1"/>
        <end position="22"/>
    </location>
</feature>
<dbReference type="Proteomes" id="UP000001887">
    <property type="component" value="Chromosome"/>
</dbReference>
<keyword evidence="1" id="KW-0732">Signal</keyword>
<keyword evidence="4" id="KW-1185">Reference proteome</keyword>
<dbReference type="STRING" id="530564.Psta_2285"/>
<dbReference type="EMBL" id="CP001848">
    <property type="protein sequence ID" value="ADB16955.1"/>
    <property type="molecule type" value="Genomic_DNA"/>
</dbReference>
<dbReference type="Pfam" id="PF14534">
    <property type="entry name" value="DUF4440"/>
    <property type="match status" value="1"/>
</dbReference>
<dbReference type="InterPro" id="IPR027843">
    <property type="entry name" value="DUF4440"/>
</dbReference>
<evidence type="ECO:0000256" key="1">
    <source>
        <dbReference type="SAM" id="SignalP"/>
    </source>
</evidence>
<organism evidence="3 4">
    <name type="scientific">Pirellula staleyi (strain ATCC 27377 / DSM 6068 / ICPB 4128)</name>
    <name type="common">Pirella staleyi</name>
    <dbReference type="NCBI Taxonomy" id="530564"/>
    <lineage>
        <taxon>Bacteria</taxon>
        <taxon>Pseudomonadati</taxon>
        <taxon>Planctomycetota</taxon>
        <taxon>Planctomycetia</taxon>
        <taxon>Pirellulales</taxon>
        <taxon>Pirellulaceae</taxon>
        <taxon>Pirellula</taxon>
    </lineage>
</organism>
<reference evidence="3 4" key="1">
    <citation type="journal article" date="2009" name="Stand. Genomic Sci.">
        <title>Complete genome sequence of Pirellula staleyi type strain (ATCC 27377).</title>
        <authorList>
            <person name="Clum A."/>
            <person name="Tindall B.J."/>
            <person name="Sikorski J."/>
            <person name="Ivanova N."/>
            <person name="Mavrommatis K."/>
            <person name="Lucas S."/>
            <person name="Glavina del Rio T."/>
            <person name="Nolan M."/>
            <person name="Chen F."/>
            <person name="Tice H."/>
            <person name="Pitluck S."/>
            <person name="Cheng J.F."/>
            <person name="Chertkov O."/>
            <person name="Brettin T."/>
            <person name="Han C."/>
            <person name="Detter J.C."/>
            <person name="Kuske C."/>
            <person name="Bruce D."/>
            <person name="Goodwin L."/>
            <person name="Ovchinikova G."/>
            <person name="Pati A."/>
            <person name="Mikhailova N."/>
            <person name="Chen A."/>
            <person name="Palaniappan K."/>
            <person name="Land M."/>
            <person name="Hauser L."/>
            <person name="Chang Y.J."/>
            <person name="Jeffries C.D."/>
            <person name="Chain P."/>
            <person name="Rohde M."/>
            <person name="Goker M."/>
            <person name="Bristow J."/>
            <person name="Eisen J.A."/>
            <person name="Markowitz V."/>
            <person name="Hugenholtz P."/>
            <person name="Kyrpides N.C."/>
            <person name="Klenk H.P."/>
            <person name="Lapidus A."/>
        </authorList>
    </citation>
    <scope>NUCLEOTIDE SEQUENCE [LARGE SCALE GENOMIC DNA]</scope>
    <source>
        <strain evidence="4">ATCC 27377 / DSM 6068 / ICPB 4128</strain>
    </source>
</reference>
<dbReference type="KEGG" id="psl:Psta_2285"/>
<sequence precursor="true">MRTLAWFLAAAWLAATASTVSAQTRPPVPVPRPASATISPDEQQIREGVVKFVELYNAKKAKELAALFAPEARVVYRDGTEVNGRDEIAKSFEAGFAASPKAAISVVVDSIRFLTADVAVEEGDSINFPDGETQTSRSRYTVLHVKRDGVWQMQAIRTVEEESLSAYGDLQPLEWLIGDWIDEGRSENVESTFRWDVNKSFLIEEFKVVREGAVVLQGTQRIGWDPQAKQVRSWVFDSAGGFGEASWVMVGDAWVVKAKGVMADGTSNSATRVLIPEGASRVVWSSKDRLLGSEALPDITVTMVRKAPAAK</sequence>